<proteinExistence type="predicted"/>
<reference evidence="2 3" key="1">
    <citation type="journal article" date="2011" name="Science">
        <title>The Selaginella genome identifies genetic changes associated with the evolution of vascular plants.</title>
        <authorList>
            <person name="Banks J.A."/>
            <person name="Nishiyama T."/>
            <person name="Hasebe M."/>
            <person name="Bowman J.L."/>
            <person name="Gribskov M."/>
            <person name="dePamphilis C."/>
            <person name="Albert V.A."/>
            <person name="Aono N."/>
            <person name="Aoyama T."/>
            <person name="Ambrose B.A."/>
            <person name="Ashton N.W."/>
            <person name="Axtell M.J."/>
            <person name="Barker E."/>
            <person name="Barker M.S."/>
            <person name="Bennetzen J.L."/>
            <person name="Bonawitz N.D."/>
            <person name="Chapple C."/>
            <person name="Cheng C."/>
            <person name="Correa L.G."/>
            <person name="Dacre M."/>
            <person name="DeBarry J."/>
            <person name="Dreyer I."/>
            <person name="Elias M."/>
            <person name="Engstrom E.M."/>
            <person name="Estelle M."/>
            <person name="Feng L."/>
            <person name="Finet C."/>
            <person name="Floyd S.K."/>
            <person name="Frommer W.B."/>
            <person name="Fujita T."/>
            <person name="Gramzow L."/>
            <person name="Gutensohn M."/>
            <person name="Harholt J."/>
            <person name="Hattori M."/>
            <person name="Heyl A."/>
            <person name="Hirai T."/>
            <person name="Hiwatashi Y."/>
            <person name="Ishikawa M."/>
            <person name="Iwata M."/>
            <person name="Karol K.G."/>
            <person name="Koehler B."/>
            <person name="Kolukisaoglu U."/>
            <person name="Kubo M."/>
            <person name="Kurata T."/>
            <person name="Lalonde S."/>
            <person name="Li K."/>
            <person name="Li Y."/>
            <person name="Litt A."/>
            <person name="Lyons E."/>
            <person name="Manning G."/>
            <person name="Maruyama T."/>
            <person name="Michael T.P."/>
            <person name="Mikami K."/>
            <person name="Miyazaki S."/>
            <person name="Morinaga S."/>
            <person name="Murata T."/>
            <person name="Mueller-Roeber B."/>
            <person name="Nelson D.R."/>
            <person name="Obara M."/>
            <person name="Oguri Y."/>
            <person name="Olmstead R.G."/>
            <person name="Onodera N."/>
            <person name="Petersen B.L."/>
            <person name="Pils B."/>
            <person name="Prigge M."/>
            <person name="Rensing S.A."/>
            <person name="Riano-Pachon D.M."/>
            <person name="Roberts A.W."/>
            <person name="Sato Y."/>
            <person name="Scheller H.V."/>
            <person name="Schulz B."/>
            <person name="Schulz C."/>
            <person name="Shakirov E.V."/>
            <person name="Shibagaki N."/>
            <person name="Shinohara N."/>
            <person name="Shippen D.E."/>
            <person name="Soerensen I."/>
            <person name="Sotooka R."/>
            <person name="Sugimoto N."/>
            <person name="Sugita M."/>
            <person name="Sumikawa N."/>
            <person name="Tanurdzic M."/>
            <person name="Theissen G."/>
            <person name="Ulvskov P."/>
            <person name="Wakazuki S."/>
            <person name="Weng J.K."/>
            <person name="Willats W.W."/>
            <person name="Wipf D."/>
            <person name="Wolf P.G."/>
            <person name="Yang L."/>
            <person name="Zimmer A.D."/>
            <person name="Zhu Q."/>
            <person name="Mitros T."/>
            <person name="Hellsten U."/>
            <person name="Loque D."/>
            <person name="Otillar R."/>
            <person name="Salamov A."/>
            <person name="Schmutz J."/>
            <person name="Shapiro H."/>
            <person name="Lindquist E."/>
            <person name="Lucas S."/>
            <person name="Rokhsar D."/>
            <person name="Grigoriev I.V."/>
        </authorList>
    </citation>
    <scope>NUCLEOTIDE SEQUENCE [LARGE SCALE GENOMIC DNA]</scope>
</reference>
<evidence type="ECO:0000313" key="3">
    <source>
        <dbReference type="Proteomes" id="UP000001514"/>
    </source>
</evidence>
<dbReference type="Pfam" id="PF09117">
    <property type="entry name" value="MiAMP1"/>
    <property type="match status" value="1"/>
</dbReference>
<dbReference type="AlphaFoldDB" id="D8R277"/>
<keyword evidence="3" id="KW-1185">Reference proteome</keyword>
<dbReference type="Gene3D" id="2.60.20.30">
    <property type="match status" value="1"/>
</dbReference>
<dbReference type="Proteomes" id="UP000001514">
    <property type="component" value="Unassembled WGS sequence"/>
</dbReference>
<evidence type="ECO:0008006" key="4">
    <source>
        <dbReference type="Google" id="ProtNLM"/>
    </source>
</evidence>
<name>D8R277_SELML</name>
<evidence type="ECO:0000256" key="1">
    <source>
        <dbReference type="SAM" id="SignalP"/>
    </source>
</evidence>
<dbReference type="HOGENOM" id="CLU_178022_0_0_1"/>
<dbReference type="InterPro" id="IPR011024">
    <property type="entry name" value="G_crystallin-like"/>
</dbReference>
<evidence type="ECO:0000313" key="2">
    <source>
        <dbReference type="EMBL" id="EFJ34022.1"/>
    </source>
</evidence>
<dbReference type="InParanoid" id="D8R277"/>
<sequence length="108" mass="12442">MVAARAFTMFVMVLVLISFFLAKASYFDVYLGPGCHNDMQHYSVCGCLNIHPSYHGGFKFVYEGQRIRTFNQPFCQDEVSTIISTIREATTMYSCNQVFQFQSIFFQC</sequence>
<dbReference type="OMA" id="YLGPGCH"/>
<dbReference type="KEGG" id="smo:SELMODRAFT_82694"/>
<dbReference type="InterPro" id="IPR015201">
    <property type="entry name" value="Antimicrobial_MiAMP1"/>
</dbReference>
<feature type="chain" id="PRO_5003121447" description="Pherophorin domain-containing protein" evidence="1">
    <location>
        <begin position="25"/>
        <end position="108"/>
    </location>
</feature>
<dbReference type="InterPro" id="IPR015791">
    <property type="entry name" value="Antimic/Inh_G_crystallin-like"/>
</dbReference>
<gene>
    <name evidence="2" type="ORF">SELMODRAFT_82694</name>
</gene>
<dbReference type="EMBL" id="GL377570">
    <property type="protein sequence ID" value="EFJ34022.1"/>
    <property type="molecule type" value="Genomic_DNA"/>
</dbReference>
<dbReference type="GO" id="GO:0006952">
    <property type="term" value="P:defense response"/>
    <property type="evidence" value="ECO:0007669"/>
    <property type="project" value="InterPro"/>
</dbReference>
<protein>
    <recommendedName>
        <fullName evidence="4">Pherophorin domain-containing protein</fullName>
    </recommendedName>
</protein>
<dbReference type="SUPFAM" id="SSF49695">
    <property type="entry name" value="gamma-Crystallin-like"/>
    <property type="match status" value="1"/>
</dbReference>
<keyword evidence="1" id="KW-0732">Signal</keyword>
<organism evidence="3">
    <name type="scientific">Selaginella moellendorffii</name>
    <name type="common">Spikemoss</name>
    <dbReference type="NCBI Taxonomy" id="88036"/>
    <lineage>
        <taxon>Eukaryota</taxon>
        <taxon>Viridiplantae</taxon>
        <taxon>Streptophyta</taxon>
        <taxon>Embryophyta</taxon>
        <taxon>Tracheophyta</taxon>
        <taxon>Lycopodiopsida</taxon>
        <taxon>Selaginellales</taxon>
        <taxon>Selaginellaceae</taxon>
        <taxon>Selaginella</taxon>
    </lineage>
</organism>
<dbReference type="Gramene" id="EFJ34022">
    <property type="protein sequence ID" value="EFJ34022"/>
    <property type="gene ID" value="SELMODRAFT_82694"/>
</dbReference>
<accession>D8R277</accession>
<feature type="signal peptide" evidence="1">
    <location>
        <begin position="1"/>
        <end position="24"/>
    </location>
</feature>
<dbReference type="GO" id="GO:0045926">
    <property type="term" value="P:negative regulation of growth"/>
    <property type="evidence" value="ECO:0007669"/>
    <property type="project" value="InterPro"/>
</dbReference>